<evidence type="ECO:0000313" key="8">
    <source>
        <dbReference type="Proteomes" id="UP000239685"/>
    </source>
</evidence>
<dbReference type="PANTHER" id="PTHR43761:SF1">
    <property type="entry name" value="D-ISOMER SPECIFIC 2-HYDROXYACID DEHYDROGENASE CATALYTIC DOMAIN-CONTAINING PROTEIN-RELATED"/>
    <property type="match status" value="1"/>
</dbReference>
<reference evidence="7 8" key="1">
    <citation type="submission" date="2017-06" db="EMBL/GenBank/DDBJ databases">
        <title>Updating the genomic taxonomy and epidemiology of Campylobacter hyointestinalis; discovery in New Zealand farmed ruminants.</title>
        <authorList>
            <person name="Wilkinson D.A."/>
            <person name="Fayaz A."/>
            <person name="Biggs P.J."/>
            <person name="Midwinter A.C."/>
        </authorList>
    </citation>
    <scope>NUCLEOTIDE SEQUENCE [LARGE SCALE GENOMIC DNA]</scope>
    <source>
        <strain evidence="7 8">S1614a</strain>
    </source>
</reference>
<evidence type="ECO:0000256" key="2">
    <source>
        <dbReference type="ARBA" id="ARBA00023002"/>
    </source>
</evidence>
<dbReference type="AlphaFoldDB" id="A0A855NBV3"/>
<feature type="domain" description="D-isomer specific 2-hydroxyacid dehydrogenase catalytic" evidence="5">
    <location>
        <begin position="19"/>
        <end position="305"/>
    </location>
</feature>
<accession>A0A855NBV3</accession>
<evidence type="ECO:0000256" key="1">
    <source>
        <dbReference type="ARBA" id="ARBA00005854"/>
    </source>
</evidence>
<dbReference type="InterPro" id="IPR036291">
    <property type="entry name" value="NAD(P)-bd_dom_sf"/>
</dbReference>
<dbReference type="GO" id="GO:0051287">
    <property type="term" value="F:NAD binding"/>
    <property type="evidence" value="ECO:0007669"/>
    <property type="project" value="InterPro"/>
</dbReference>
<proteinExistence type="inferred from homology"/>
<comment type="similarity">
    <text evidence="1 4">Belongs to the D-isomer specific 2-hydroxyacid dehydrogenase family.</text>
</comment>
<dbReference type="Proteomes" id="UP000239685">
    <property type="component" value="Unassembled WGS sequence"/>
</dbReference>
<dbReference type="SUPFAM" id="SSF51735">
    <property type="entry name" value="NAD(P)-binding Rossmann-fold domains"/>
    <property type="match status" value="1"/>
</dbReference>
<dbReference type="InterPro" id="IPR006139">
    <property type="entry name" value="D-isomer_2_OHA_DH_cat_dom"/>
</dbReference>
<comment type="caution">
    <text evidence="7">The sequence shown here is derived from an EMBL/GenBank/DDBJ whole genome shotgun (WGS) entry which is preliminary data.</text>
</comment>
<dbReference type="GO" id="GO:0047545">
    <property type="term" value="F:(S)-2-hydroxyglutarate dehydrogenase activity"/>
    <property type="evidence" value="ECO:0007669"/>
    <property type="project" value="UniProtKB-ARBA"/>
</dbReference>
<dbReference type="GO" id="GO:0006564">
    <property type="term" value="P:L-serine biosynthetic process"/>
    <property type="evidence" value="ECO:0007669"/>
    <property type="project" value="UniProtKB-ARBA"/>
</dbReference>
<dbReference type="RefSeq" id="WP_104064455.1">
    <property type="nucleotide sequence ID" value="NZ_NIQH01000006.1"/>
</dbReference>
<dbReference type="Pfam" id="PF00389">
    <property type="entry name" value="2-Hacid_dh"/>
    <property type="match status" value="1"/>
</dbReference>
<name>A0A855NBV3_CAMHY</name>
<organism evidence="7 8">
    <name type="scientific">Campylobacter hyointestinalis subsp. hyointestinalis</name>
    <dbReference type="NCBI Taxonomy" id="91352"/>
    <lineage>
        <taxon>Bacteria</taxon>
        <taxon>Pseudomonadati</taxon>
        <taxon>Campylobacterota</taxon>
        <taxon>Epsilonproteobacteria</taxon>
        <taxon>Campylobacterales</taxon>
        <taxon>Campylobacteraceae</taxon>
        <taxon>Campylobacter</taxon>
    </lineage>
</organism>
<gene>
    <name evidence="7" type="ORF">CDQ78_04270</name>
</gene>
<evidence type="ECO:0000256" key="3">
    <source>
        <dbReference type="ARBA" id="ARBA00023027"/>
    </source>
</evidence>
<evidence type="ECO:0000256" key="4">
    <source>
        <dbReference type="RuleBase" id="RU003719"/>
    </source>
</evidence>
<dbReference type="Pfam" id="PF02826">
    <property type="entry name" value="2-Hacid_dh_C"/>
    <property type="match status" value="1"/>
</dbReference>
<evidence type="ECO:0000313" key="7">
    <source>
        <dbReference type="EMBL" id="PPB72158.1"/>
    </source>
</evidence>
<protein>
    <submittedName>
        <fullName evidence="7">Hydroxyacid dehydrogenase</fullName>
    </submittedName>
</protein>
<dbReference type="Gene3D" id="3.40.50.720">
    <property type="entry name" value="NAD(P)-binding Rossmann-like Domain"/>
    <property type="match status" value="2"/>
</dbReference>
<dbReference type="PANTHER" id="PTHR43761">
    <property type="entry name" value="D-ISOMER SPECIFIC 2-HYDROXYACID DEHYDROGENASE FAMILY PROTEIN (AFU_ORTHOLOGUE AFUA_1G13630)"/>
    <property type="match status" value="1"/>
</dbReference>
<evidence type="ECO:0000259" key="6">
    <source>
        <dbReference type="Pfam" id="PF02826"/>
    </source>
</evidence>
<dbReference type="PROSITE" id="PS00671">
    <property type="entry name" value="D_2_HYDROXYACID_DH_3"/>
    <property type="match status" value="1"/>
</dbReference>
<dbReference type="PROSITE" id="PS00670">
    <property type="entry name" value="D_2_HYDROXYACID_DH_2"/>
    <property type="match status" value="1"/>
</dbReference>
<dbReference type="InterPro" id="IPR050418">
    <property type="entry name" value="D-iso_2-hydroxyacid_DH_PdxB"/>
</dbReference>
<feature type="domain" description="D-isomer specific 2-hydroxyacid dehydrogenase NAD-binding" evidence="6">
    <location>
        <begin position="111"/>
        <end position="283"/>
    </location>
</feature>
<keyword evidence="3" id="KW-0520">NAD</keyword>
<dbReference type="InterPro" id="IPR006140">
    <property type="entry name" value="D-isomer_DH_NAD-bd"/>
</dbReference>
<dbReference type="CDD" id="cd12172">
    <property type="entry name" value="PGDH_like_2"/>
    <property type="match status" value="1"/>
</dbReference>
<dbReference type="SUPFAM" id="SSF52283">
    <property type="entry name" value="Formate/glycerate dehydrogenase catalytic domain-like"/>
    <property type="match status" value="1"/>
</dbReference>
<sequence length="307" mass="34333">MPKIAVTSPSFSTNNFLQNEIYKHFTNVKLNLNKIRFQRDNLIDYIKDADGIIVGLEIIDDYVLSKCPNLKIIAKYGVGLNNIDLEACKRRNIAVGWTGGVNKLSVAEMTLGYMLMLCRNLFITSNELKNGIWNKSGGFQLSGKSIGIIGVGCIGRELVRLLKPFNCKIYANDIIEQDKYYIENNLINASKDDIFKKCDIVTIHTPYDETTKNMVNLNTLKMMKNTSFIINSARGGIINEEDLKYALKNHIIAGAAIDTYMEEPPSDVELLNLPNLICTPHIGGNSKEAVESMGISAINHLISFFLK</sequence>
<evidence type="ECO:0000259" key="5">
    <source>
        <dbReference type="Pfam" id="PF00389"/>
    </source>
</evidence>
<dbReference type="InterPro" id="IPR029753">
    <property type="entry name" value="D-isomer_DH_CS"/>
</dbReference>
<dbReference type="FunFam" id="3.40.50.720:FF:000041">
    <property type="entry name" value="D-3-phosphoglycerate dehydrogenase"/>
    <property type="match status" value="1"/>
</dbReference>
<dbReference type="EMBL" id="NIQP01000003">
    <property type="protein sequence ID" value="PPB72158.1"/>
    <property type="molecule type" value="Genomic_DNA"/>
</dbReference>
<keyword evidence="2 4" id="KW-0560">Oxidoreductase</keyword>
<dbReference type="GO" id="GO:0004617">
    <property type="term" value="F:phosphoglycerate dehydrogenase activity"/>
    <property type="evidence" value="ECO:0007669"/>
    <property type="project" value="UniProtKB-ARBA"/>
</dbReference>